<comment type="caution">
    <text evidence="5">The sequence shown here is derived from an EMBL/GenBank/DDBJ whole genome shotgun (WGS) entry which is preliminary data.</text>
</comment>
<organism evidence="5 6">
    <name type="scientific">Candidatus Desulfobia pelagia</name>
    <dbReference type="NCBI Taxonomy" id="2841692"/>
    <lineage>
        <taxon>Bacteria</taxon>
        <taxon>Pseudomonadati</taxon>
        <taxon>Thermodesulfobacteriota</taxon>
        <taxon>Desulfobulbia</taxon>
        <taxon>Desulfobulbales</taxon>
        <taxon>Desulfobulbaceae</taxon>
        <taxon>Candidatus Desulfobia</taxon>
    </lineage>
</organism>
<dbReference type="Pfam" id="PF13007">
    <property type="entry name" value="LZ_Tnp_IS66"/>
    <property type="match status" value="1"/>
</dbReference>
<accession>A0A8J6ND53</accession>
<reference evidence="5 6" key="1">
    <citation type="submission" date="2020-08" db="EMBL/GenBank/DDBJ databases">
        <title>Bridging the membrane lipid divide: bacteria of the FCB group superphylum have the potential to synthesize archaeal ether lipids.</title>
        <authorList>
            <person name="Villanueva L."/>
            <person name="Von Meijenfeldt F.A.B."/>
            <person name="Westbye A.B."/>
            <person name="Yadav S."/>
            <person name="Hopmans E.C."/>
            <person name="Dutilh B.E."/>
            <person name="Sinninghe Damste J.S."/>
        </authorList>
    </citation>
    <scope>NUCLEOTIDE SEQUENCE [LARGE SCALE GENOMIC DNA]</scope>
    <source>
        <strain evidence="5">NIOZ-UU47</strain>
    </source>
</reference>
<dbReference type="NCBIfam" id="NF033517">
    <property type="entry name" value="transpos_IS66"/>
    <property type="match status" value="1"/>
</dbReference>
<dbReference type="InterPro" id="IPR039552">
    <property type="entry name" value="IS66_C"/>
</dbReference>
<dbReference type="AlphaFoldDB" id="A0A8J6ND53"/>
<dbReference type="Pfam" id="PF13005">
    <property type="entry name" value="zf-IS66"/>
    <property type="match status" value="1"/>
</dbReference>
<dbReference type="Pfam" id="PF13817">
    <property type="entry name" value="DDE_Tnp_IS66_C"/>
    <property type="match status" value="1"/>
</dbReference>
<evidence type="ECO:0000259" key="3">
    <source>
        <dbReference type="Pfam" id="PF13007"/>
    </source>
</evidence>
<dbReference type="PANTHER" id="PTHR33678">
    <property type="entry name" value="BLL1576 PROTEIN"/>
    <property type="match status" value="1"/>
</dbReference>
<dbReference type="InterPro" id="IPR024463">
    <property type="entry name" value="Transposase_TnpC_homeodom"/>
</dbReference>
<name>A0A8J6ND53_9BACT</name>
<evidence type="ECO:0000259" key="1">
    <source>
        <dbReference type="Pfam" id="PF03050"/>
    </source>
</evidence>
<evidence type="ECO:0000259" key="4">
    <source>
        <dbReference type="Pfam" id="PF13817"/>
    </source>
</evidence>
<dbReference type="Proteomes" id="UP000614424">
    <property type="component" value="Unassembled WGS sequence"/>
</dbReference>
<dbReference type="PANTHER" id="PTHR33678:SF1">
    <property type="entry name" value="BLL1576 PROTEIN"/>
    <property type="match status" value="1"/>
</dbReference>
<feature type="domain" description="Transposase IS66 C-terminal" evidence="4">
    <location>
        <begin position="481"/>
        <end position="519"/>
    </location>
</feature>
<feature type="domain" description="Transposase IS66 zinc-finger binding" evidence="2">
    <location>
        <begin position="121"/>
        <end position="164"/>
    </location>
</feature>
<gene>
    <name evidence="5" type="ORF">H8E41_07610</name>
</gene>
<dbReference type="EMBL" id="JACNJZ010000103">
    <property type="protein sequence ID" value="MBC8317759.1"/>
    <property type="molecule type" value="Genomic_DNA"/>
</dbReference>
<dbReference type="Pfam" id="PF03050">
    <property type="entry name" value="DDE_Tnp_IS66"/>
    <property type="match status" value="1"/>
</dbReference>
<proteinExistence type="predicted"/>
<sequence>MSFDLSTLPDDTESLKRMIVSLQEDFSDLKEHYDKETSILLEQIRHLRSKLFGRKSEKQISDDGVRILPLFDMPEPEDSELPDAEEKQIDVPAHTRKKVGRKPLPENLPRVEVVHDIAEEEKVCGCGSELSRIGEEVSEQLDIIPAKIRVIRNIRPKYACRQCEGVEDDGPSVKIAQVPAQILPKSLATAGLLAHVLSAKFIDALPFYRQEKQLARLGVEITRATMCNWAMKAANACQPLLNLLQEEVVSGPVINIDETTVQVLKEPGRDPTTKSYMWLFRRGDPQKKILLYQYHPTRAGDVAAAFLRGYQGYVQTDGYSGYDFLDRSQGIVHIGCWAHARRKFMDVIKAQGKHRKKRGSADVALKYIRGLYRIEKKAKEDKLSAQEIYQVRQKESKPILEEFKKWLAKRSLQTPPKGLLGMAISYSLNQWDRLVGYIEDGLLSPDNNGVENGIRPFVVGRKNWLFSGTPQGASASAALYSLIETAKANDLEPYSYLRHVFEKLPTAKTLEDIEALLPWRLDKKKLYLESLQGIEEAVQ</sequence>
<dbReference type="InterPro" id="IPR004291">
    <property type="entry name" value="Transposase_IS66_central"/>
</dbReference>
<dbReference type="InterPro" id="IPR052344">
    <property type="entry name" value="Transposase-related"/>
</dbReference>
<feature type="domain" description="Transposase IS66 central" evidence="1">
    <location>
        <begin position="185"/>
        <end position="474"/>
    </location>
</feature>
<feature type="domain" description="Transposase TnpC homeodomain" evidence="3">
    <location>
        <begin position="40"/>
        <end position="113"/>
    </location>
</feature>
<protein>
    <submittedName>
        <fullName evidence="5">IS66 family transposase</fullName>
    </submittedName>
</protein>
<evidence type="ECO:0000313" key="5">
    <source>
        <dbReference type="EMBL" id="MBC8317759.1"/>
    </source>
</evidence>
<evidence type="ECO:0000259" key="2">
    <source>
        <dbReference type="Pfam" id="PF13005"/>
    </source>
</evidence>
<evidence type="ECO:0000313" key="6">
    <source>
        <dbReference type="Proteomes" id="UP000614424"/>
    </source>
</evidence>
<dbReference type="InterPro" id="IPR024474">
    <property type="entry name" value="Znf_dom_IS66"/>
</dbReference>